<dbReference type="InterPro" id="IPR045053">
    <property type="entry name" value="MAN-like"/>
</dbReference>
<sequence length="119" mass="13561">MSDEERMVFLQGWIDSHRNDSITILKKPLIIEEFGKIIKGNIEYRDSFMSDVYSYIYEVAKNSDGGVAAGMVWQIMSEGMESYSDRYEIVLSQSPSATKIIRDQSTRMAALEHPVATQN</sequence>
<dbReference type="EMBL" id="CAXHTB010000004">
    <property type="protein sequence ID" value="CAL0304861.1"/>
    <property type="molecule type" value="Genomic_DNA"/>
</dbReference>
<evidence type="ECO:0000313" key="2">
    <source>
        <dbReference type="Proteomes" id="UP001497480"/>
    </source>
</evidence>
<proteinExistence type="predicted"/>
<dbReference type="Gene3D" id="3.20.20.80">
    <property type="entry name" value="Glycosidases"/>
    <property type="match status" value="1"/>
</dbReference>
<dbReference type="AlphaFoldDB" id="A0AAV1W6V4"/>
<dbReference type="PANTHER" id="PTHR31451">
    <property type="match status" value="1"/>
</dbReference>
<name>A0AAV1W6V4_LUPLU</name>
<evidence type="ECO:0000313" key="1">
    <source>
        <dbReference type="EMBL" id="CAL0304861.1"/>
    </source>
</evidence>
<accession>A0AAV1W6V4</accession>
<reference evidence="1 2" key="1">
    <citation type="submission" date="2024-03" db="EMBL/GenBank/DDBJ databases">
        <authorList>
            <person name="Martinez-Hernandez J."/>
        </authorList>
    </citation>
    <scope>NUCLEOTIDE SEQUENCE [LARGE SCALE GENOMIC DNA]</scope>
</reference>
<protein>
    <submittedName>
        <fullName evidence="1">Uncharacterized protein</fullName>
    </submittedName>
</protein>
<dbReference type="PANTHER" id="PTHR31451:SF53">
    <property type="entry name" value="MANNAN ENDO-1,4-BETA-MANNOSIDASE"/>
    <property type="match status" value="1"/>
</dbReference>
<dbReference type="Proteomes" id="UP001497480">
    <property type="component" value="Unassembled WGS sequence"/>
</dbReference>
<dbReference type="SUPFAM" id="SSF51445">
    <property type="entry name" value="(Trans)glycosidases"/>
    <property type="match status" value="1"/>
</dbReference>
<gene>
    <name evidence="1" type="ORF">LLUT_LOCUS5921</name>
</gene>
<organism evidence="1 2">
    <name type="scientific">Lupinus luteus</name>
    <name type="common">European yellow lupine</name>
    <dbReference type="NCBI Taxonomy" id="3873"/>
    <lineage>
        <taxon>Eukaryota</taxon>
        <taxon>Viridiplantae</taxon>
        <taxon>Streptophyta</taxon>
        <taxon>Embryophyta</taxon>
        <taxon>Tracheophyta</taxon>
        <taxon>Spermatophyta</taxon>
        <taxon>Magnoliopsida</taxon>
        <taxon>eudicotyledons</taxon>
        <taxon>Gunneridae</taxon>
        <taxon>Pentapetalae</taxon>
        <taxon>rosids</taxon>
        <taxon>fabids</taxon>
        <taxon>Fabales</taxon>
        <taxon>Fabaceae</taxon>
        <taxon>Papilionoideae</taxon>
        <taxon>50 kb inversion clade</taxon>
        <taxon>genistoids sensu lato</taxon>
        <taxon>core genistoids</taxon>
        <taxon>Genisteae</taxon>
        <taxon>Lupinus</taxon>
    </lineage>
</organism>
<keyword evidence="2" id="KW-1185">Reference proteome</keyword>
<dbReference type="InterPro" id="IPR017853">
    <property type="entry name" value="GH"/>
</dbReference>
<dbReference type="GO" id="GO:0016985">
    <property type="term" value="F:mannan endo-1,4-beta-mannosidase activity"/>
    <property type="evidence" value="ECO:0007669"/>
    <property type="project" value="UniProtKB-EC"/>
</dbReference>
<comment type="caution">
    <text evidence="1">The sequence shown here is derived from an EMBL/GenBank/DDBJ whole genome shotgun (WGS) entry which is preliminary data.</text>
</comment>